<dbReference type="InterPro" id="IPR002481">
    <property type="entry name" value="FUR"/>
</dbReference>
<keyword evidence="9" id="KW-1185">Reference proteome</keyword>
<dbReference type="GO" id="GO:0003700">
    <property type="term" value="F:DNA-binding transcription factor activity"/>
    <property type="evidence" value="ECO:0007669"/>
    <property type="project" value="InterPro"/>
</dbReference>
<evidence type="ECO:0000256" key="1">
    <source>
        <dbReference type="ARBA" id="ARBA00007957"/>
    </source>
</evidence>
<organism evidence="8 9">
    <name type="scientific">Treponema maltophilum ATCC 51939</name>
    <dbReference type="NCBI Taxonomy" id="1125699"/>
    <lineage>
        <taxon>Bacteria</taxon>
        <taxon>Pseudomonadati</taxon>
        <taxon>Spirochaetota</taxon>
        <taxon>Spirochaetia</taxon>
        <taxon>Spirochaetales</taxon>
        <taxon>Treponemataceae</taxon>
        <taxon>Treponema</taxon>
    </lineage>
</organism>
<dbReference type="HOGENOM" id="CLU_096072_5_2_12"/>
<dbReference type="PANTHER" id="PTHR33202:SF7">
    <property type="entry name" value="FERRIC UPTAKE REGULATION PROTEIN"/>
    <property type="match status" value="1"/>
</dbReference>
<evidence type="ECO:0000256" key="4">
    <source>
        <dbReference type="ARBA" id="ARBA00023015"/>
    </source>
</evidence>
<evidence type="ECO:0000256" key="7">
    <source>
        <dbReference type="PIRSR" id="PIRSR602481-1"/>
    </source>
</evidence>
<dbReference type="InterPro" id="IPR036388">
    <property type="entry name" value="WH-like_DNA-bd_sf"/>
</dbReference>
<accession>S3KHR0</accession>
<dbReference type="EMBL" id="ATFF01000006">
    <property type="protein sequence ID" value="EPF31782.1"/>
    <property type="molecule type" value="Genomic_DNA"/>
</dbReference>
<feature type="binding site" evidence="7">
    <location>
        <position position="95"/>
    </location>
    <ligand>
        <name>Zn(2+)</name>
        <dbReference type="ChEBI" id="CHEBI:29105"/>
    </ligand>
</feature>
<dbReference type="SUPFAM" id="SSF46785">
    <property type="entry name" value="Winged helix' DNA-binding domain"/>
    <property type="match status" value="1"/>
</dbReference>
<feature type="binding site" evidence="7">
    <location>
        <position position="98"/>
    </location>
    <ligand>
        <name>Zn(2+)</name>
        <dbReference type="ChEBI" id="CHEBI:29105"/>
    </ligand>
</feature>
<keyword evidence="5" id="KW-0238">DNA-binding</keyword>
<dbReference type="GO" id="GO:1900376">
    <property type="term" value="P:regulation of secondary metabolite biosynthetic process"/>
    <property type="evidence" value="ECO:0007669"/>
    <property type="project" value="TreeGrafter"/>
</dbReference>
<dbReference type="PANTHER" id="PTHR33202">
    <property type="entry name" value="ZINC UPTAKE REGULATION PROTEIN"/>
    <property type="match status" value="1"/>
</dbReference>
<comment type="similarity">
    <text evidence="1">Belongs to the Fur family.</text>
</comment>
<keyword evidence="3 7" id="KW-0862">Zinc</keyword>
<dbReference type="GO" id="GO:0008270">
    <property type="term" value="F:zinc ion binding"/>
    <property type="evidence" value="ECO:0007669"/>
    <property type="project" value="TreeGrafter"/>
</dbReference>
<gene>
    <name evidence="8" type="ORF">HMPREF9194_02136</name>
</gene>
<feature type="binding site" evidence="7">
    <location>
        <position position="135"/>
    </location>
    <ligand>
        <name>Zn(2+)</name>
        <dbReference type="ChEBI" id="CHEBI:29105"/>
    </ligand>
</feature>
<dbReference type="AlphaFoldDB" id="S3KHR0"/>
<dbReference type="GO" id="GO:0045892">
    <property type="term" value="P:negative regulation of DNA-templated transcription"/>
    <property type="evidence" value="ECO:0007669"/>
    <property type="project" value="TreeGrafter"/>
</dbReference>
<comment type="caution">
    <text evidence="8">The sequence shown here is derived from an EMBL/GenBank/DDBJ whole genome shotgun (WGS) entry which is preliminary data.</text>
</comment>
<dbReference type="CDD" id="cd07153">
    <property type="entry name" value="Fur_like"/>
    <property type="match status" value="1"/>
</dbReference>
<keyword evidence="7" id="KW-0479">Metal-binding</keyword>
<evidence type="ECO:0000256" key="3">
    <source>
        <dbReference type="ARBA" id="ARBA00022833"/>
    </source>
</evidence>
<dbReference type="RefSeq" id="WP_016526391.1">
    <property type="nucleotide sequence ID" value="NZ_KE332518.1"/>
</dbReference>
<keyword evidence="6" id="KW-0804">Transcription</keyword>
<protein>
    <recommendedName>
        <fullName evidence="10">Ferric uptake regulation protein</fullName>
    </recommendedName>
</protein>
<dbReference type="Proteomes" id="UP000014541">
    <property type="component" value="Unassembled WGS sequence"/>
</dbReference>
<dbReference type="InterPro" id="IPR036390">
    <property type="entry name" value="WH_DNA-bd_sf"/>
</dbReference>
<evidence type="ECO:0000256" key="6">
    <source>
        <dbReference type="ARBA" id="ARBA00023163"/>
    </source>
</evidence>
<sequence>MADKARESYNTKQRERIIRCLKDAQERHFTAEELFYALSKADKANAPALATVYRTLDKLVKDGCIRKYSAGEGEKACFQYISDRADCGEHYHLKCTGCGALIHLDCSQMGMLVSHIRQKHRFILDTSRTVLYGLCAKCSKVTSENCSFQR</sequence>
<dbReference type="STRING" id="1125699.HMPREF9194_02136"/>
<evidence type="ECO:0008006" key="10">
    <source>
        <dbReference type="Google" id="ProtNLM"/>
    </source>
</evidence>
<dbReference type="OrthoDB" id="8659436at2"/>
<dbReference type="eggNOG" id="COG0735">
    <property type="taxonomic scope" value="Bacteria"/>
</dbReference>
<evidence type="ECO:0000256" key="2">
    <source>
        <dbReference type="ARBA" id="ARBA00022491"/>
    </source>
</evidence>
<keyword evidence="4" id="KW-0805">Transcription regulation</keyword>
<dbReference type="GO" id="GO:0000976">
    <property type="term" value="F:transcription cis-regulatory region binding"/>
    <property type="evidence" value="ECO:0007669"/>
    <property type="project" value="TreeGrafter"/>
</dbReference>
<proteinExistence type="inferred from homology"/>
<keyword evidence="2" id="KW-0678">Repressor</keyword>
<feature type="binding site" evidence="7">
    <location>
        <position position="138"/>
    </location>
    <ligand>
        <name>Zn(2+)</name>
        <dbReference type="ChEBI" id="CHEBI:29105"/>
    </ligand>
</feature>
<comment type="cofactor">
    <cofactor evidence="7">
        <name>Zn(2+)</name>
        <dbReference type="ChEBI" id="CHEBI:29105"/>
    </cofactor>
    <text evidence="7">Binds 1 zinc ion per subunit.</text>
</comment>
<evidence type="ECO:0000313" key="9">
    <source>
        <dbReference type="Proteomes" id="UP000014541"/>
    </source>
</evidence>
<dbReference type="InterPro" id="IPR043135">
    <property type="entry name" value="Fur_C"/>
</dbReference>
<name>S3KHR0_TREMA</name>
<reference evidence="8 9" key="1">
    <citation type="submission" date="2013-04" db="EMBL/GenBank/DDBJ databases">
        <title>The Genome Sequence of Treponema maltophilum ATCC 51939.</title>
        <authorList>
            <consortium name="The Broad Institute Genomics Platform"/>
            <person name="Earl A."/>
            <person name="Ward D."/>
            <person name="Feldgarden M."/>
            <person name="Gevers D."/>
            <person name="Leonetti C."/>
            <person name="Blanton J.M."/>
            <person name="Dewhirst F.E."/>
            <person name="Izard J."/>
            <person name="Walker B."/>
            <person name="Young S."/>
            <person name="Zeng Q."/>
            <person name="Gargeya S."/>
            <person name="Fitzgerald M."/>
            <person name="Haas B."/>
            <person name="Abouelleil A."/>
            <person name="Allen A.W."/>
            <person name="Alvarado L."/>
            <person name="Arachchi H.M."/>
            <person name="Berlin A.M."/>
            <person name="Chapman S.B."/>
            <person name="Gainer-Dewar J."/>
            <person name="Goldberg J."/>
            <person name="Griggs A."/>
            <person name="Gujja S."/>
            <person name="Hansen M."/>
            <person name="Howarth C."/>
            <person name="Imamovic A."/>
            <person name="Ireland A."/>
            <person name="Larimer J."/>
            <person name="McCowan C."/>
            <person name="Murphy C."/>
            <person name="Pearson M."/>
            <person name="Poon T.W."/>
            <person name="Priest M."/>
            <person name="Roberts A."/>
            <person name="Saif S."/>
            <person name="Shea T."/>
            <person name="Sisk P."/>
            <person name="Sykes S."/>
            <person name="Wortman J."/>
            <person name="Nusbaum C."/>
            <person name="Birren B."/>
        </authorList>
    </citation>
    <scope>NUCLEOTIDE SEQUENCE [LARGE SCALE GENOMIC DNA]</scope>
    <source>
        <strain evidence="8 9">ATCC 51939</strain>
    </source>
</reference>
<evidence type="ECO:0000313" key="8">
    <source>
        <dbReference type="EMBL" id="EPF31782.1"/>
    </source>
</evidence>
<dbReference type="Gene3D" id="1.10.10.10">
    <property type="entry name" value="Winged helix-like DNA-binding domain superfamily/Winged helix DNA-binding domain"/>
    <property type="match status" value="1"/>
</dbReference>
<evidence type="ECO:0000256" key="5">
    <source>
        <dbReference type="ARBA" id="ARBA00023125"/>
    </source>
</evidence>
<dbReference type="Pfam" id="PF01475">
    <property type="entry name" value="FUR"/>
    <property type="match status" value="1"/>
</dbReference>
<dbReference type="Gene3D" id="3.30.1490.190">
    <property type="match status" value="1"/>
</dbReference>
<dbReference type="PATRIC" id="fig|1125699.3.peg.2158"/>